<dbReference type="AlphaFoldDB" id="A0A014N893"/>
<feature type="compositionally biased region" description="Basic and acidic residues" evidence="7">
    <location>
        <begin position="23"/>
        <end position="33"/>
    </location>
</feature>
<dbReference type="HOGENOM" id="CLU_085138_0_0_1"/>
<keyword evidence="4" id="KW-0963">Cytoplasm</keyword>
<reference evidence="8 9" key="1">
    <citation type="submission" date="2014-02" db="EMBL/GenBank/DDBJ databases">
        <title>The genome sequence of the entomopathogenic fungus Metarhizium robertsii ARSEF 2575.</title>
        <authorList>
            <person name="Giuliano Garisto Donzelli B."/>
            <person name="Roe B.A."/>
            <person name="Macmil S.L."/>
            <person name="Krasnoff S.B."/>
            <person name="Gibson D.M."/>
        </authorList>
    </citation>
    <scope>NUCLEOTIDE SEQUENCE [LARGE SCALE GENOMIC DNA]</scope>
    <source>
        <strain evidence="8 9">ARSEF 2575</strain>
    </source>
</reference>
<comment type="subcellular location">
    <subcellularLocation>
        <location evidence="2">Cytoplasm</location>
    </subcellularLocation>
    <subcellularLocation>
        <location evidence="1">Nucleus</location>
    </subcellularLocation>
</comment>
<dbReference type="GO" id="GO:0030687">
    <property type="term" value="C:preribosome, large subunit precursor"/>
    <property type="evidence" value="ECO:0007669"/>
    <property type="project" value="TreeGrafter"/>
</dbReference>
<keyword evidence="5" id="KW-0690">Ribosome biogenesis</keyword>
<dbReference type="GO" id="GO:0000055">
    <property type="term" value="P:ribosomal large subunit export from nucleus"/>
    <property type="evidence" value="ECO:0007669"/>
    <property type="project" value="TreeGrafter"/>
</dbReference>
<evidence type="ECO:0000256" key="7">
    <source>
        <dbReference type="SAM" id="MobiDB-lite"/>
    </source>
</evidence>
<evidence type="ECO:0000313" key="9">
    <source>
        <dbReference type="Proteomes" id="UP000030151"/>
    </source>
</evidence>
<accession>A0A014N893</accession>
<dbReference type="PANTHER" id="PTHR28280:SF1">
    <property type="entry name" value="SHUTTLING PRE-60S FACTOR ECM1"/>
    <property type="match status" value="1"/>
</dbReference>
<dbReference type="eggNOG" id="ENOG502SC3P">
    <property type="taxonomic scope" value="Eukaryota"/>
</dbReference>
<evidence type="ECO:0000256" key="1">
    <source>
        <dbReference type="ARBA" id="ARBA00004123"/>
    </source>
</evidence>
<dbReference type="InterPro" id="IPR022784">
    <property type="entry name" value="Ribosome_bgen_Alb1"/>
</dbReference>
<gene>
    <name evidence="8" type="ORF">X797_010765</name>
</gene>
<evidence type="ECO:0000256" key="6">
    <source>
        <dbReference type="ARBA" id="ARBA00023242"/>
    </source>
</evidence>
<feature type="region of interest" description="Disordered" evidence="7">
    <location>
        <begin position="1"/>
        <end position="177"/>
    </location>
</feature>
<comment type="caution">
    <text evidence="8">The sequence shown here is derived from an EMBL/GenBank/DDBJ whole genome shotgun (WGS) entry which is preliminary data.</text>
</comment>
<dbReference type="EMBL" id="JELW01000054">
    <property type="protein sequence ID" value="EXU96145.1"/>
    <property type="molecule type" value="Genomic_DNA"/>
</dbReference>
<dbReference type="InterPro" id="IPR053278">
    <property type="entry name" value="Pre-60S_factor_ECM1"/>
</dbReference>
<dbReference type="Proteomes" id="UP000030151">
    <property type="component" value="Unassembled WGS sequence"/>
</dbReference>
<name>A0A014N893_9HYPO</name>
<dbReference type="PANTHER" id="PTHR28280">
    <property type="entry name" value="SHUTTLING PRE-60S FACTOR ECM1"/>
    <property type="match status" value="1"/>
</dbReference>
<evidence type="ECO:0000313" key="8">
    <source>
        <dbReference type="EMBL" id="EXU96145.1"/>
    </source>
</evidence>
<feature type="compositionally biased region" description="Acidic residues" evidence="7">
    <location>
        <begin position="137"/>
        <end position="154"/>
    </location>
</feature>
<evidence type="ECO:0000256" key="2">
    <source>
        <dbReference type="ARBA" id="ARBA00004496"/>
    </source>
</evidence>
<feature type="compositionally biased region" description="Basic and acidic residues" evidence="7">
    <location>
        <begin position="77"/>
        <end position="97"/>
    </location>
</feature>
<proteinExistence type="predicted"/>
<evidence type="ECO:0000256" key="4">
    <source>
        <dbReference type="ARBA" id="ARBA00022490"/>
    </source>
</evidence>
<protein>
    <submittedName>
        <fullName evidence="8">Alb1 domain protein</fullName>
    </submittedName>
</protein>
<feature type="compositionally biased region" description="Basic residues" evidence="7">
    <location>
        <begin position="1"/>
        <end position="15"/>
    </location>
</feature>
<keyword evidence="6" id="KW-0539">Nucleus</keyword>
<feature type="compositionally biased region" description="Basic residues" evidence="7">
    <location>
        <begin position="57"/>
        <end position="76"/>
    </location>
</feature>
<evidence type="ECO:0000256" key="3">
    <source>
        <dbReference type="ARBA" id="ARBA00022448"/>
    </source>
</evidence>
<dbReference type="Pfam" id="PF09135">
    <property type="entry name" value="Alb1"/>
    <property type="match status" value="1"/>
</dbReference>
<evidence type="ECO:0000256" key="5">
    <source>
        <dbReference type="ARBA" id="ARBA00022517"/>
    </source>
</evidence>
<keyword evidence="3" id="KW-0813">Transport</keyword>
<sequence length="177" mass="19182">MAKSKGPSKHSRAARRATSPSIDTDKSLKDIPLPKRSTSSAPRPSVLAVHRAAGISKKSKPVRKSRMTSKMRKRHEKGLEMAEAITERTGKKIEKSIGRAKNVQRRSRTWEDINKDAVEGDAGDEQTGGSRFGALMEEADDDDDDGDAVEDEDGFNPANPGASKPAAIADDDDDEIL</sequence>
<dbReference type="GO" id="GO:0005737">
    <property type="term" value="C:cytoplasm"/>
    <property type="evidence" value="ECO:0007669"/>
    <property type="project" value="UniProtKB-SubCell"/>
</dbReference>
<feature type="compositionally biased region" description="Basic and acidic residues" evidence="7">
    <location>
        <begin position="108"/>
        <end position="118"/>
    </location>
</feature>
<dbReference type="OrthoDB" id="5304887at2759"/>
<dbReference type="GO" id="GO:0005730">
    <property type="term" value="C:nucleolus"/>
    <property type="evidence" value="ECO:0007669"/>
    <property type="project" value="TreeGrafter"/>
</dbReference>
<organism evidence="8 9">
    <name type="scientific">Metarhizium robertsii</name>
    <dbReference type="NCBI Taxonomy" id="568076"/>
    <lineage>
        <taxon>Eukaryota</taxon>
        <taxon>Fungi</taxon>
        <taxon>Dikarya</taxon>
        <taxon>Ascomycota</taxon>
        <taxon>Pezizomycotina</taxon>
        <taxon>Sordariomycetes</taxon>
        <taxon>Hypocreomycetidae</taxon>
        <taxon>Hypocreales</taxon>
        <taxon>Clavicipitaceae</taxon>
        <taxon>Metarhizium</taxon>
    </lineage>
</organism>